<reference evidence="10" key="2">
    <citation type="journal article" date="2020" name="Genomics">
        <title>Contribution to the mitogenome diversity in Delphacinae: Phylogenetic and ecological implications.</title>
        <authorList>
            <person name="Huang Y.-X."/>
            <person name="Ren F.-J."/>
            <person name="Bartlett C.R."/>
            <person name="Wei Y.-S."/>
            <person name="Qin D.-Z."/>
        </authorList>
    </citation>
    <scope>NUCLEOTIDE SEQUENCE</scope>
</reference>
<feature type="transmembrane region" description="Helical" evidence="9">
    <location>
        <begin position="7"/>
        <end position="24"/>
    </location>
</feature>
<evidence type="ECO:0000256" key="9">
    <source>
        <dbReference type="RuleBase" id="RU003640"/>
    </source>
</evidence>
<dbReference type="EMBL" id="MH293462">
    <property type="protein sequence ID" value="QBZ38114.1"/>
    <property type="molecule type" value="Genomic_DNA"/>
</dbReference>
<dbReference type="EMBL" id="MH293463">
    <property type="protein sequence ID" value="QBZ38127.1"/>
    <property type="molecule type" value="Genomic_DNA"/>
</dbReference>
<proteinExistence type="inferred from homology"/>
<keyword evidence="4 9" id="KW-0813">Transport</keyword>
<dbReference type="GO" id="GO:0031966">
    <property type="term" value="C:mitochondrial membrane"/>
    <property type="evidence" value="ECO:0007669"/>
    <property type="project" value="UniProtKB-SubCell"/>
</dbReference>
<dbReference type="InterPro" id="IPR000440">
    <property type="entry name" value="NADH_UbQ/plastoQ_OxRdtase_su3"/>
</dbReference>
<feature type="transmembrane region" description="Helical" evidence="9">
    <location>
        <begin position="52"/>
        <end position="76"/>
    </location>
</feature>
<comment type="catalytic activity">
    <reaction evidence="8 9">
        <text>a ubiquinone + NADH + 5 H(+)(in) = a ubiquinol + NAD(+) + 4 H(+)(out)</text>
        <dbReference type="Rhea" id="RHEA:29091"/>
        <dbReference type="Rhea" id="RHEA-COMP:9565"/>
        <dbReference type="Rhea" id="RHEA-COMP:9566"/>
        <dbReference type="ChEBI" id="CHEBI:15378"/>
        <dbReference type="ChEBI" id="CHEBI:16389"/>
        <dbReference type="ChEBI" id="CHEBI:17976"/>
        <dbReference type="ChEBI" id="CHEBI:57540"/>
        <dbReference type="ChEBI" id="CHEBI:57945"/>
        <dbReference type="EC" id="7.1.1.2"/>
    </reaction>
</comment>
<geneLocation type="mitochondrion" evidence="10"/>
<comment type="similarity">
    <text evidence="2 9">Belongs to the complex I subunit 3 family.</text>
</comment>
<keyword evidence="9" id="KW-0520">NAD</keyword>
<gene>
    <name evidence="10" type="primary">ND3</name>
</gene>
<comment type="subcellular location">
    <subcellularLocation>
        <location evidence="1">Membrane</location>
    </subcellularLocation>
    <subcellularLocation>
        <location evidence="9">Mitochondrion membrane</location>
        <topology evidence="9">Multi-pass membrane protein</topology>
    </subcellularLocation>
</comment>
<keyword evidence="9" id="KW-0679">Respiratory chain</keyword>
<name>A0A7S4YYX1_9HEMI</name>
<organism evidence="10">
    <name type="scientific">Malaxella flava</name>
    <dbReference type="NCBI Taxonomy" id="871443"/>
    <lineage>
        <taxon>Eukaryota</taxon>
        <taxon>Metazoa</taxon>
        <taxon>Ecdysozoa</taxon>
        <taxon>Arthropoda</taxon>
        <taxon>Hexapoda</taxon>
        <taxon>Insecta</taxon>
        <taxon>Pterygota</taxon>
        <taxon>Neoptera</taxon>
        <taxon>Paraneoptera</taxon>
        <taxon>Hemiptera</taxon>
        <taxon>Auchenorrhyncha</taxon>
        <taxon>Fulgoroidea</taxon>
        <taxon>Delphacidae</taxon>
        <taxon>Delphacinae</taxon>
        <taxon>Malaxella</taxon>
    </lineage>
</organism>
<dbReference type="EC" id="7.1.1.2" evidence="9"/>
<keyword evidence="7 9" id="KW-0472">Membrane</keyword>
<protein>
    <recommendedName>
        <fullName evidence="3 9">NADH-ubiquinone oxidoreductase chain 3</fullName>
        <ecNumber evidence="9">7.1.1.2</ecNumber>
    </recommendedName>
</protein>
<accession>A0A7S4YYX1</accession>
<dbReference type="AlphaFoldDB" id="A0A7S4YYX1"/>
<evidence type="ECO:0000313" key="10">
    <source>
        <dbReference type="EMBL" id="QBZ38114.1"/>
    </source>
</evidence>
<evidence type="ECO:0000256" key="5">
    <source>
        <dbReference type="ARBA" id="ARBA00022692"/>
    </source>
</evidence>
<keyword evidence="9" id="KW-1278">Translocase</keyword>
<evidence type="ECO:0000256" key="6">
    <source>
        <dbReference type="ARBA" id="ARBA00022989"/>
    </source>
</evidence>
<dbReference type="InterPro" id="IPR038430">
    <property type="entry name" value="NDAH_ubi_oxred_su3_sf"/>
</dbReference>
<keyword evidence="5 9" id="KW-0812">Transmembrane</keyword>
<keyword evidence="9" id="KW-0830">Ubiquinone</keyword>
<reference evidence="10" key="1">
    <citation type="submission" date="2018-05" db="EMBL/GenBank/DDBJ databases">
        <authorList>
            <person name="Huang Y."/>
            <person name="Qin D."/>
        </authorList>
    </citation>
    <scope>NUCLEOTIDE SEQUENCE</scope>
</reference>
<comment type="function">
    <text evidence="9">Core subunit of the mitochondrial membrane respiratory chain NADH dehydrogenase (Complex I) which catalyzes electron transfer from NADH through the respiratory chain, using ubiquinone as an electron acceptor. Essential for the catalytic activity of complex I.</text>
</comment>
<evidence type="ECO:0000256" key="8">
    <source>
        <dbReference type="ARBA" id="ARBA00049551"/>
    </source>
</evidence>
<evidence type="ECO:0000256" key="7">
    <source>
        <dbReference type="ARBA" id="ARBA00023136"/>
    </source>
</evidence>
<keyword evidence="9 10" id="KW-0496">Mitochondrion</keyword>
<keyword evidence="9" id="KW-0249">Electron transport</keyword>
<keyword evidence="6 9" id="KW-1133">Transmembrane helix</keyword>
<dbReference type="PANTHER" id="PTHR11058">
    <property type="entry name" value="NADH-UBIQUINONE OXIDOREDUCTASE CHAIN 3"/>
    <property type="match status" value="1"/>
</dbReference>
<dbReference type="Pfam" id="PF00507">
    <property type="entry name" value="Oxidored_q4"/>
    <property type="match status" value="1"/>
</dbReference>
<evidence type="ECO:0000256" key="2">
    <source>
        <dbReference type="ARBA" id="ARBA00008472"/>
    </source>
</evidence>
<dbReference type="Gene3D" id="1.20.58.1610">
    <property type="entry name" value="NADH:ubiquinone/plastoquinone oxidoreductase, chain 3"/>
    <property type="match status" value="1"/>
</dbReference>
<dbReference type="GO" id="GO:0008137">
    <property type="term" value="F:NADH dehydrogenase (ubiquinone) activity"/>
    <property type="evidence" value="ECO:0007669"/>
    <property type="project" value="UniProtKB-UniRule"/>
</dbReference>
<evidence type="ECO:0000256" key="1">
    <source>
        <dbReference type="ARBA" id="ARBA00004370"/>
    </source>
</evidence>
<evidence type="ECO:0000256" key="4">
    <source>
        <dbReference type="ARBA" id="ARBA00022448"/>
    </source>
</evidence>
<dbReference type="GO" id="GO:0030964">
    <property type="term" value="C:NADH dehydrogenase complex"/>
    <property type="evidence" value="ECO:0007669"/>
    <property type="project" value="TreeGrafter"/>
</dbReference>
<dbReference type="PANTHER" id="PTHR11058:SF9">
    <property type="entry name" value="NADH-UBIQUINONE OXIDOREDUCTASE CHAIN 3"/>
    <property type="match status" value="1"/>
</dbReference>
<evidence type="ECO:0000256" key="3">
    <source>
        <dbReference type="ARBA" id="ARBA00021007"/>
    </source>
</evidence>
<sequence length="116" mass="13553">MNLYKTILTATMLTYILMTTSFLLSKKSTLDMNKTSPFECGFSKMNSPRLSFSIQFFMIAIIFLMFDVELTLILPMISSTKMMKIEQWFKMSISISTIILYGLFHEWMNGVIEWSK</sequence>